<evidence type="ECO:0000256" key="33">
    <source>
        <dbReference type="ARBA" id="ARBA00048500"/>
    </source>
</evidence>
<dbReference type="GO" id="GO:0030170">
    <property type="term" value="F:pyridoxal phosphate binding"/>
    <property type="evidence" value="ECO:0007669"/>
    <property type="project" value="InterPro"/>
</dbReference>
<protein>
    <recommendedName>
        <fullName evidence="13">Alanine--glyoxylate aminotransferase 2, mitochondrial</fullName>
        <ecNumber evidence="28">2.6.1.18</ecNumber>
        <ecNumber evidence="12">2.6.1.40</ecNumber>
        <ecNumber evidence="5">2.6.1.44</ecNumber>
    </recommendedName>
    <alternativeName>
        <fullName evidence="14">(R)-3-amino-2-methylpropionate--pyruvate transaminase</fullName>
    </alternativeName>
    <alternativeName>
        <fullName evidence="16">Beta-ALAAT II</fullName>
    </alternativeName>
    <alternativeName>
        <fullName evidence="17">Beta-alanine-pyruvate aminotransferase</fullName>
    </alternativeName>
    <alternativeName>
        <fullName evidence="30">D-3-aminoisobutyrate-pyruvate aminotransferase</fullName>
    </alternativeName>
    <alternativeName>
        <fullName evidence="15">D-AIBAT</fullName>
    </alternativeName>
    <alternativeName>
        <fullName evidence="29">D-beta-aminoisobutyrate-pyruvate aminotransferase</fullName>
    </alternativeName>
</protein>
<comment type="catalytic activity">
    <reaction evidence="35">
        <text>N(omega)-methyl-L-arginine + glyoxylate = 5-(3-methylguanidino)-2-oxopentanoate + glycine</text>
        <dbReference type="Rhea" id="RHEA:77323"/>
        <dbReference type="ChEBI" id="CHEBI:36655"/>
        <dbReference type="ChEBI" id="CHEBI:57305"/>
        <dbReference type="ChEBI" id="CHEBI:114953"/>
        <dbReference type="ChEBI" id="CHEBI:197314"/>
    </reaction>
</comment>
<dbReference type="PANTHER" id="PTHR45688">
    <property type="match status" value="1"/>
</dbReference>
<sequence length="509" mass="56520">MALLRCSKAWRKISFSLPKQPTVSNFVRSKSAVPEMSTDNGTTPSMPPCDFKPGPLVGPSLDDVKQIRKEKLSAGLMTYYRTPVYIHQGHMQWLFDNEGKRYLDMFAGIVTVSVGHCHPKVNKALHDQVDRLWHTTNIYLHPNIHEYAEKLTSKLPGNLKVCLFTNSGSEANDLALHLARLYTGSYDVISFRNAYHGMSPYLMGLTALSTWHYQVPRGFGIHNTMNPDVYRGPWGGKNCRDSPVQTNRDCNCQAGQCEANDMYLDQFNDLLKHSLPKRIAGFFAESMQGVGGAVQYPRGFLKDAFEMVRSKGGVCIADEVQTGFGRLGSHYWGFESHDVMPDMVVIAKGMGNGFPLGAVITTPEIGHCLSQALHFNTYGGNPMACAVGSAVLDAIEEDGLQQNCEEVGTYFLLEFAKMREEFECIGDVRGKGLMVGVEMVTDKKSRTPLPAADMADIWEETKQMGVLFGKGGLHGNVFRIKPPMCITKDDATFALAVFREALKRYLAKK</sequence>
<comment type="catalytic activity">
    <reaction evidence="11">
        <text>glyoxylate + L-alanine = glycine + pyruvate</text>
        <dbReference type="Rhea" id="RHEA:24248"/>
        <dbReference type="ChEBI" id="CHEBI:15361"/>
        <dbReference type="ChEBI" id="CHEBI:36655"/>
        <dbReference type="ChEBI" id="CHEBI:57305"/>
        <dbReference type="ChEBI" id="CHEBI:57972"/>
        <dbReference type="EC" id="2.6.1.44"/>
    </reaction>
    <physiologicalReaction direction="left-to-right" evidence="11">
        <dbReference type="Rhea" id="RHEA:24249"/>
    </physiologicalReaction>
</comment>
<comment type="catalytic activity">
    <reaction evidence="32">
        <text>L-ornithine + glyoxylate = 5-amino-2-oxopentanoate + glycine</text>
        <dbReference type="Rhea" id="RHEA:77331"/>
        <dbReference type="ChEBI" id="CHEBI:36655"/>
        <dbReference type="ChEBI" id="CHEBI:46911"/>
        <dbReference type="ChEBI" id="CHEBI:57305"/>
        <dbReference type="ChEBI" id="CHEBI:58802"/>
    </reaction>
</comment>
<evidence type="ECO:0000256" key="31">
    <source>
        <dbReference type="ARBA" id="ARBA00047892"/>
    </source>
</evidence>
<dbReference type="Gene3D" id="3.90.1150.10">
    <property type="entry name" value="Aspartate Aminotransferase, domain 1"/>
    <property type="match status" value="1"/>
</dbReference>
<evidence type="ECO:0000256" key="36">
    <source>
        <dbReference type="ARBA" id="ARBA00048916"/>
    </source>
</evidence>
<evidence type="ECO:0000256" key="30">
    <source>
        <dbReference type="ARBA" id="ARBA00044258"/>
    </source>
</evidence>
<evidence type="ECO:0000256" key="11">
    <source>
        <dbReference type="ARBA" id="ARBA00033660"/>
    </source>
</evidence>
<comment type="catalytic activity">
    <reaction evidence="34">
        <text>N(omega),N(omega)-dimethyl-L-arginine + 2-oxobutanoate = 5-(3,3-dimethylguanidino)-2-oxopentanoate + (2S)-2-aminobutanoate</text>
        <dbReference type="Rhea" id="RHEA:77351"/>
        <dbReference type="ChEBI" id="CHEBI:16763"/>
        <dbReference type="ChEBI" id="CHEBI:58326"/>
        <dbReference type="ChEBI" id="CHEBI:74359"/>
        <dbReference type="ChEBI" id="CHEBI:197301"/>
    </reaction>
</comment>
<keyword evidence="7" id="KW-0808">Transferase</keyword>
<evidence type="ECO:0000313" key="40">
    <source>
        <dbReference type="EMBL" id="KAJ8042220.1"/>
    </source>
</evidence>
<evidence type="ECO:0000256" key="7">
    <source>
        <dbReference type="ARBA" id="ARBA00022679"/>
    </source>
</evidence>
<comment type="cofactor">
    <cofactor evidence="1">
        <name>pyridoxal 5'-phosphate</name>
        <dbReference type="ChEBI" id="CHEBI:597326"/>
    </cofactor>
</comment>
<dbReference type="GO" id="GO:0047305">
    <property type="term" value="F:(R)-3-amino-2-methylpropionate-pyruvate transaminase activity"/>
    <property type="evidence" value="ECO:0007669"/>
    <property type="project" value="UniProtKB-EC"/>
</dbReference>
<gene>
    <name evidence="40" type="ORF">HOLleu_13225</name>
</gene>
<dbReference type="GO" id="GO:0016223">
    <property type="term" value="F:beta-alanine:pyruvate transaminase activity"/>
    <property type="evidence" value="ECO:0007669"/>
    <property type="project" value="UniProtKB-EC"/>
</dbReference>
<dbReference type="Pfam" id="PF00202">
    <property type="entry name" value="Aminotran_3"/>
    <property type="match status" value="1"/>
</dbReference>
<evidence type="ECO:0000256" key="25">
    <source>
        <dbReference type="ARBA" id="ARBA00043798"/>
    </source>
</evidence>
<evidence type="ECO:0000256" key="12">
    <source>
        <dbReference type="ARBA" id="ARBA00039130"/>
    </source>
</evidence>
<comment type="catalytic activity">
    <reaction evidence="18">
        <text>N(omega),N(omega)-dimethyl-L-arginine + pyruvate = 5-(3,3-dimethylguanidino)-2-oxopentanoate + L-alanine</text>
        <dbReference type="Rhea" id="RHEA:77303"/>
        <dbReference type="ChEBI" id="CHEBI:15361"/>
        <dbReference type="ChEBI" id="CHEBI:57972"/>
        <dbReference type="ChEBI" id="CHEBI:58326"/>
        <dbReference type="ChEBI" id="CHEBI:197301"/>
    </reaction>
</comment>
<dbReference type="InterPro" id="IPR049704">
    <property type="entry name" value="Aminotrans_3_PPA_site"/>
</dbReference>
<comment type="catalytic activity">
    <reaction evidence="22">
        <text>2-oxobutanoate + L-alanine = (2S)-2-aminobutanoate + pyruvate</text>
        <dbReference type="Rhea" id="RHEA:77355"/>
        <dbReference type="ChEBI" id="CHEBI:15361"/>
        <dbReference type="ChEBI" id="CHEBI:16763"/>
        <dbReference type="ChEBI" id="CHEBI:57972"/>
        <dbReference type="ChEBI" id="CHEBI:74359"/>
        <dbReference type="EC" id="2.6.1.44"/>
    </reaction>
</comment>
<evidence type="ECO:0000256" key="9">
    <source>
        <dbReference type="ARBA" id="ARBA00022946"/>
    </source>
</evidence>
<evidence type="ECO:0000313" key="41">
    <source>
        <dbReference type="Proteomes" id="UP001152320"/>
    </source>
</evidence>
<comment type="catalytic activity">
    <reaction evidence="31">
        <text>N(omega),N(omega)-dimethyl-L-arginine + glyoxylate = 5-(3,3-dimethylguanidino)-2-oxopentanoate + glycine</text>
        <dbReference type="Rhea" id="RHEA:77311"/>
        <dbReference type="ChEBI" id="CHEBI:36655"/>
        <dbReference type="ChEBI" id="CHEBI:57305"/>
        <dbReference type="ChEBI" id="CHEBI:58326"/>
        <dbReference type="ChEBI" id="CHEBI:197301"/>
    </reaction>
</comment>
<dbReference type="FunFam" id="3.40.640.10:FF:000055">
    <property type="entry name" value="Alanine--glyoxylate aminotransferase 2, mitochondrial"/>
    <property type="match status" value="1"/>
</dbReference>
<evidence type="ECO:0000256" key="23">
    <source>
        <dbReference type="ARBA" id="ARBA00043758"/>
    </source>
</evidence>
<comment type="subunit">
    <text evidence="4">Homotetramer.</text>
</comment>
<evidence type="ECO:0000256" key="26">
    <source>
        <dbReference type="ARBA" id="ARBA00043825"/>
    </source>
</evidence>
<dbReference type="EMBL" id="JAIZAY010000005">
    <property type="protein sequence ID" value="KAJ8042220.1"/>
    <property type="molecule type" value="Genomic_DNA"/>
</dbReference>
<dbReference type="PIRSF" id="PIRSF000521">
    <property type="entry name" value="Transaminase_4ab_Lys_Orn"/>
    <property type="match status" value="1"/>
</dbReference>
<comment type="catalytic activity">
    <reaction evidence="19">
        <text>(2S)-2-aminobutanoate + glyoxylate = 2-oxobutanoate + glycine</text>
        <dbReference type="Rhea" id="RHEA:77339"/>
        <dbReference type="ChEBI" id="CHEBI:16763"/>
        <dbReference type="ChEBI" id="CHEBI:36655"/>
        <dbReference type="ChEBI" id="CHEBI:57305"/>
        <dbReference type="ChEBI" id="CHEBI:74359"/>
    </reaction>
</comment>
<evidence type="ECO:0000256" key="10">
    <source>
        <dbReference type="ARBA" id="ARBA00023128"/>
    </source>
</evidence>
<comment type="catalytic activity">
    <reaction evidence="25">
        <text>N(omega),N('omega)-dimethyl-L-arginine + pyruvate = 5-(3,3'-dimethylguanidino)-2-oxopentanoate + L-alanine</text>
        <dbReference type="Rhea" id="RHEA:77307"/>
        <dbReference type="ChEBI" id="CHEBI:15361"/>
        <dbReference type="ChEBI" id="CHEBI:57972"/>
        <dbReference type="ChEBI" id="CHEBI:197308"/>
        <dbReference type="ChEBI" id="CHEBI:197310"/>
    </reaction>
</comment>
<accession>A0A9Q1CC51</accession>
<comment type="catalytic activity">
    <reaction evidence="37">
        <text>N(omega),N('omega)-dimethyl-L-arginine + glyoxylate = 5-(3,3'-dimethylguanidino)-2-oxopentanoate + glycine</text>
        <dbReference type="Rhea" id="RHEA:77315"/>
        <dbReference type="ChEBI" id="CHEBI:36655"/>
        <dbReference type="ChEBI" id="CHEBI:57305"/>
        <dbReference type="ChEBI" id="CHEBI:197308"/>
        <dbReference type="ChEBI" id="CHEBI:197310"/>
    </reaction>
</comment>
<dbReference type="InterPro" id="IPR015422">
    <property type="entry name" value="PyrdxlP-dep_Trfase_small"/>
</dbReference>
<dbReference type="GO" id="GO:0005739">
    <property type="term" value="C:mitochondrion"/>
    <property type="evidence" value="ECO:0007669"/>
    <property type="project" value="UniProtKB-SubCell"/>
</dbReference>
<evidence type="ECO:0000256" key="39">
    <source>
        <dbReference type="RuleBase" id="RU003560"/>
    </source>
</evidence>
<organism evidence="40 41">
    <name type="scientific">Holothuria leucospilota</name>
    <name type="common">Black long sea cucumber</name>
    <name type="synonym">Mertensiothuria leucospilota</name>
    <dbReference type="NCBI Taxonomy" id="206669"/>
    <lineage>
        <taxon>Eukaryota</taxon>
        <taxon>Metazoa</taxon>
        <taxon>Echinodermata</taxon>
        <taxon>Eleutherozoa</taxon>
        <taxon>Echinozoa</taxon>
        <taxon>Holothuroidea</taxon>
        <taxon>Aspidochirotacea</taxon>
        <taxon>Aspidochirotida</taxon>
        <taxon>Holothuriidae</taxon>
        <taxon>Holothuria</taxon>
    </lineage>
</organism>
<dbReference type="GO" id="GO:0008453">
    <property type="term" value="F:alanine-glyoxylate transaminase activity"/>
    <property type="evidence" value="ECO:0007669"/>
    <property type="project" value="UniProtKB-EC"/>
</dbReference>
<dbReference type="Proteomes" id="UP001152320">
    <property type="component" value="Chromosome 5"/>
</dbReference>
<dbReference type="InterPro" id="IPR015424">
    <property type="entry name" value="PyrdxlP-dep_Trfase"/>
</dbReference>
<comment type="catalytic activity">
    <reaction evidence="24">
        <text>L-ornithine + pyruvate = 5-amino-2-oxopentanoate + L-alanine</text>
        <dbReference type="Rhea" id="RHEA:77327"/>
        <dbReference type="ChEBI" id="CHEBI:15361"/>
        <dbReference type="ChEBI" id="CHEBI:46911"/>
        <dbReference type="ChEBI" id="CHEBI:57972"/>
        <dbReference type="ChEBI" id="CHEBI:58802"/>
    </reaction>
</comment>
<evidence type="ECO:0000256" key="14">
    <source>
        <dbReference type="ARBA" id="ARBA00041662"/>
    </source>
</evidence>
<evidence type="ECO:0000256" key="34">
    <source>
        <dbReference type="ARBA" id="ARBA00048560"/>
    </source>
</evidence>
<dbReference type="OrthoDB" id="10261433at2759"/>
<evidence type="ECO:0000256" key="19">
    <source>
        <dbReference type="ARBA" id="ARBA00043679"/>
    </source>
</evidence>
<evidence type="ECO:0000256" key="3">
    <source>
        <dbReference type="ARBA" id="ARBA00008954"/>
    </source>
</evidence>
<dbReference type="EC" id="2.6.1.18" evidence="28"/>
<evidence type="ECO:0000256" key="24">
    <source>
        <dbReference type="ARBA" id="ARBA00043777"/>
    </source>
</evidence>
<evidence type="ECO:0000256" key="28">
    <source>
        <dbReference type="ARBA" id="ARBA00044055"/>
    </source>
</evidence>
<evidence type="ECO:0000256" key="18">
    <source>
        <dbReference type="ARBA" id="ARBA00043669"/>
    </source>
</evidence>
<dbReference type="SUPFAM" id="SSF53383">
    <property type="entry name" value="PLP-dependent transferases"/>
    <property type="match status" value="1"/>
</dbReference>
<dbReference type="InterPro" id="IPR005814">
    <property type="entry name" value="Aminotrans_3"/>
</dbReference>
<comment type="catalytic activity">
    <reaction evidence="33">
        <text>2-oxohexanoate + N(omega),N(omega)-dimethyl-L-arginine = L-2-aminohexanoate + 5-(3,3-dimethylguanidino)-2-oxopentanoate</text>
        <dbReference type="Rhea" id="RHEA:77363"/>
        <dbReference type="ChEBI" id="CHEBI:35177"/>
        <dbReference type="ChEBI" id="CHEBI:58326"/>
        <dbReference type="ChEBI" id="CHEBI:58455"/>
        <dbReference type="ChEBI" id="CHEBI:197301"/>
    </reaction>
</comment>
<evidence type="ECO:0000256" key="38">
    <source>
        <dbReference type="ARBA" id="ARBA00058068"/>
    </source>
</evidence>
<dbReference type="AlphaFoldDB" id="A0A9Q1CC51"/>
<evidence type="ECO:0000256" key="1">
    <source>
        <dbReference type="ARBA" id="ARBA00001933"/>
    </source>
</evidence>
<evidence type="ECO:0000256" key="6">
    <source>
        <dbReference type="ARBA" id="ARBA00022576"/>
    </source>
</evidence>
<evidence type="ECO:0000256" key="13">
    <source>
        <dbReference type="ARBA" id="ARBA00039862"/>
    </source>
</evidence>
<comment type="caution">
    <text evidence="40">The sequence shown here is derived from an EMBL/GenBank/DDBJ whole genome shotgun (WGS) entry which is preliminary data.</text>
</comment>
<dbReference type="GO" id="GO:0019481">
    <property type="term" value="P:L-alanine catabolic process, by transamination"/>
    <property type="evidence" value="ECO:0007669"/>
    <property type="project" value="TreeGrafter"/>
</dbReference>
<evidence type="ECO:0000256" key="15">
    <source>
        <dbReference type="ARBA" id="ARBA00041845"/>
    </source>
</evidence>
<evidence type="ECO:0000256" key="27">
    <source>
        <dbReference type="ARBA" id="ARBA00043826"/>
    </source>
</evidence>
<dbReference type="InterPro" id="IPR015421">
    <property type="entry name" value="PyrdxlP-dep_Trfase_major"/>
</dbReference>
<comment type="catalytic activity">
    <reaction evidence="36">
        <text>oxaloacetate + L-alanine = L-aspartate + pyruvate</text>
        <dbReference type="Rhea" id="RHEA:77347"/>
        <dbReference type="ChEBI" id="CHEBI:15361"/>
        <dbReference type="ChEBI" id="CHEBI:16452"/>
        <dbReference type="ChEBI" id="CHEBI:29991"/>
        <dbReference type="ChEBI" id="CHEBI:57972"/>
    </reaction>
</comment>
<dbReference type="EC" id="2.6.1.40" evidence="12"/>
<comment type="catalytic activity">
    <reaction evidence="23">
        <text>N(omega)-methyl-L-arginine + pyruvate = 5-(3-methylguanidino)-2-oxopentanoate + L-alanine</text>
        <dbReference type="Rhea" id="RHEA:77319"/>
        <dbReference type="ChEBI" id="CHEBI:15361"/>
        <dbReference type="ChEBI" id="CHEBI:57972"/>
        <dbReference type="ChEBI" id="CHEBI:114953"/>
        <dbReference type="ChEBI" id="CHEBI:197314"/>
    </reaction>
</comment>
<keyword evidence="6 40" id="KW-0032">Aminotransferase</keyword>
<dbReference type="EC" id="2.6.1.44" evidence="5"/>
<dbReference type="PROSITE" id="PS00600">
    <property type="entry name" value="AA_TRANSFER_CLASS_3"/>
    <property type="match status" value="1"/>
</dbReference>
<evidence type="ECO:0000256" key="8">
    <source>
        <dbReference type="ARBA" id="ARBA00022898"/>
    </source>
</evidence>
<evidence type="ECO:0000256" key="16">
    <source>
        <dbReference type="ARBA" id="ARBA00042611"/>
    </source>
</evidence>
<comment type="catalytic activity">
    <reaction evidence="21">
        <text>N(omega),N(omega)-dimethyl-L-arginine + oxaloacetate = 5-(3,3-dimethylguanidino)-2-oxopentanoate + L-aspartate</text>
        <dbReference type="Rhea" id="RHEA:77343"/>
        <dbReference type="ChEBI" id="CHEBI:16452"/>
        <dbReference type="ChEBI" id="CHEBI:29991"/>
        <dbReference type="ChEBI" id="CHEBI:58326"/>
        <dbReference type="ChEBI" id="CHEBI:197301"/>
    </reaction>
</comment>
<comment type="function">
    <text evidence="38">Multifunctional aminotransferase with a broad substrate specificity. Catalyzes the conversion of glyoxylate to glycine using alanine as the amino donor. Catalyzes metabolism of not L- but the D-isomer of D-beta-aminoisobutyric acid to generate 2-methyl-3-oxopropanoate and alanine. Catalyzes the transfer of the amino group from beta-alanine to pyruvate to yield L-alanine and 3-oxopropanoate. Can metabolize NG-monomethyl-L-arginine (NMMA), asymmetric NG,NG-dimethyl-L-arginine (ADMA) and symmetric NG,N'G-dimethyl-L-arginine (SDMA). ADMA is a potent inhibitor of nitric-oxide (NO) synthase, and this activity provides mechanism through which the kidney regulates blood pressure.</text>
</comment>
<evidence type="ECO:0000256" key="29">
    <source>
        <dbReference type="ARBA" id="ARBA00044257"/>
    </source>
</evidence>
<evidence type="ECO:0000256" key="21">
    <source>
        <dbReference type="ARBA" id="ARBA00043749"/>
    </source>
</evidence>
<comment type="similarity">
    <text evidence="3 39">Belongs to the class-III pyridoxal-phosphate-dependent aminotransferase family.</text>
</comment>
<dbReference type="CDD" id="cd00610">
    <property type="entry name" value="OAT_like"/>
    <property type="match status" value="1"/>
</dbReference>
<comment type="catalytic activity">
    <reaction evidence="20">
        <text>(R)-3-amino-2-methylpropanoate + pyruvate = 2-methyl-3-oxopropanoate + L-alanine</text>
        <dbReference type="Rhea" id="RHEA:18393"/>
        <dbReference type="ChEBI" id="CHEBI:15361"/>
        <dbReference type="ChEBI" id="CHEBI:57700"/>
        <dbReference type="ChEBI" id="CHEBI:57731"/>
        <dbReference type="ChEBI" id="CHEBI:57972"/>
        <dbReference type="EC" id="2.6.1.40"/>
    </reaction>
    <physiologicalReaction direction="left-to-right" evidence="20">
        <dbReference type="Rhea" id="RHEA:18394"/>
    </physiologicalReaction>
</comment>
<dbReference type="PANTHER" id="PTHR45688:SF3">
    <property type="entry name" value="ALANINE--GLYOXYLATE AMINOTRANSFERASE 2, MITOCHONDRIAL"/>
    <property type="match status" value="1"/>
</dbReference>
<proteinExistence type="inferred from homology"/>
<evidence type="ECO:0000256" key="35">
    <source>
        <dbReference type="ARBA" id="ARBA00048760"/>
    </source>
</evidence>
<evidence type="ECO:0000256" key="22">
    <source>
        <dbReference type="ARBA" id="ARBA00043751"/>
    </source>
</evidence>
<evidence type="ECO:0000256" key="37">
    <source>
        <dbReference type="ARBA" id="ARBA00049480"/>
    </source>
</evidence>
<evidence type="ECO:0000256" key="2">
    <source>
        <dbReference type="ARBA" id="ARBA00004173"/>
    </source>
</evidence>
<reference evidence="40" key="1">
    <citation type="submission" date="2021-10" db="EMBL/GenBank/DDBJ databases">
        <title>Tropical sea cucumber genome reveals ecological adaptation and Cuvierian tubules defense mechanism.</title>
        <authorList>
            <person name="Chen T."/>
        </authorList>
    </citation>
    <scope>NUCLEOTIDE SEQUENCE</scope>
    <source>
        <strain evidence="40">Nanhai2018</strain>
        <tissue evidence="40">Muscle</tissue>
    </source>
</reference>
<keyword evidence="10" id="KW-0496">Mitochondrion</keyword>
<evidence type="ECO:0000256" key="5">
    <source>
        <dbReference type="ARBA" id="ARBA00013049"/>
    </source>
</evidence>
<evidence type="ECO:0000256" key="32">
    <source>
        <dbReference type="ARBA" id="ARBA00048264"/>
    </source>
</evidence>
<keyword evidence="9" id="KW-0809">Transit peptide</keyword>
<comment type="subcellular location">
    <subcellularLocation>
        <location evidence="2">Mitochondrion</location>
    </subcellularLocation>
</comment>
<dbReference type="Gene3D" id="3.40.640.10">
    <property type="entry name" value="Type I PLP-dependent aspartate aminotransferase-like (Major domain)"/>
    <property type="match status" value="1"/>
</dbReference>
<comment type="catalytic activity">
    <reaction evidence="26">
        <text>3-oxopropanoate + L-alanine = beta-alanine + pyruvate</text>
        <dbReference type="Rhea" id="RHEA:14077"/>
        <dbReference type="ChEBI" id="CHEBI:15361"/>
        <dbReference type="ChEBI" id="CHEBI:33190"/>
        <dbReference type="ChEBI" id="CHEBI:57966"/>
        <dbReference type="ChEBI" id="CHEBI:57972"/>
        <dbReference type="EC" id="2.6.1.18"/>
    </reaction>
    <physiologicalReaction direction="right-to-left" evidence="26">
        <dbReference type="Rhea" id="RHEA:14079"/>
    </physiologicalReaction>
</comment>
<name>A0A9Q1CC51_HOLLE</name>
<evidence type="ECO:0000256" key="4">
    <source>
        <dbReference type="ARBA" id="ARBA00011881"/>
    </source>
</evidence>
<keyword evidence="8 39" id="KW-0663">Pyridoxal phosphate</keyword>
<comment type="catalytic activity">
    <reaction evidence="27">
        <text>2-oxopentanoate + N(omega),N(omega)-dimethyl-L-arginine = 5-(3,3-dimethylguanidino)-2-oxopentanoate + L-2-aminopentanoate</text>
        <dbReference type="Rhea" id="RHEA:77359"/>
        <dbReference type="ChEBI" id="CHEBI:28644"/>
        <dbReference type="ChEBI" id="CHEBI:58326"/>
        <dbReference type="ChEBI" id="CHEBI:58441"/>
        <dbReference type="ChEBI" id="CHEBI:197301"/>
    </reaction>
</comment>
<keyword evidence="41" id="KW-1185">Reference proteome</keyword>
<evidence type="ECO:0000256" key="17">
    <source>
        <dbReference type="ARBA" id="ARBA00042669"/>
    </source>
</evidence>
<dbReference type="GO" id="GO:0009436">
    <property type="term" value="P:glyoxylate catabolic process"/>
    <property type="evidence" value="ECO:0007669"/>
    <property type="project" value="TreeGrafter"/>
</dbReference>
<evidence type="ECO:0000256" key="20">
    <source>
        <dbReference type="ARBA" id="ARBA00043726"/>
    </source>
</evidence>